<keyword evidence="3" id="KW-1185">Reference proteome</keyword>
<evidence type="ECO:0000313" key="2">
    <source>
        <dbReference type="EMBL" id="RYT43792.1"/>
    </source>
</evidence>
<name>A0ABY0HUY4_CITAM</name>
<evidence type="ECO:0000256" key="1">
    <source>
        <dbReference type="SAM" id="Phobius"/>
    </source>
</evidence>
<organism evidence="2 3">
    <name type="scientific">Citrobacter amalonaticus</name>
    <dbReference type="NCBI Taxonomy" id="35703"/>
    <lineage>
        <taxon>Bacteria</taxon>
        <taxon>Pseudomonadati</taxon>
        <taxon>Pseudomonadota</taxon>
        <taxon>Gammaproteobacteria</taxon>
        <taxon>Enterobacterales</taxon>
        <taxon>Enterobacteriaceae</taxon>
        <taxon>Citrobacter</taxon>
    </lineage>
</organism>
<keyword evidence="1" id="KW-0812">Transmembrane</keyword>
<protein>
    <submittedName>
        <fullName evidence="2">Uncharacterized protein</fullName>
    </submittedName>
</protein>
<comment type="caution">
    <text evidence="2">The sequence shown here is derived from an EMBL/GenBank/DDBJ whole genome shotgun (WGS) entry which is preliminary data.</text>
</comment>
<dbReference type="RefSeq" id="WP_130097753.1">
    <property type="nucleotide sequence ID" value="NZ_RCYA01000004.1"/>
</dbReference>
<reference evidence="2 3" key="1">
    <citation type="journal article" date="2019" name="Science, e1252229">
        <title>Invertible promoters mediate bacterial phase variation, antibiotic resistance, and host adaptation in the gut.</title>
        <authorList>
            <person name="Jiang X."/>
            <person name="Hall A.B."/>
            <person name="Arthur T.D."/>
            <person name="Plichta D.R."/>
            <person name="Covington C.T."/>
            <person name="Poyet M."/>
            <person name="Crothers J."/>
            <person name="Moses P.L."/>
            <person name="Tolonen A.C."/>
            <person name="Vlamakis H."/>
            <person name="Alm E.J."/>
            <person name="Xavier R.J."/>
        </authorList>
    </citation>
    <scope>NUCLEOTIDE SEQUENCE [LARGE SCALE GENOMIC DNA]</scope>
    <source>
        <strain evidence="3">ca_0067</strain>
    </source>
</reference>
<sequence>MLDKDLTSKILSQIMNILFLGYPLRTALGFLIGALFWCILHIFTPLMQIKGFVVDWVYEVGCFVLGVLGMNVKTVAEAYKGDAISEKFGNTLRLIDKRQDLSPEQKRLLIIQLLNDHISKLSEKQVQEVEKRVIEK</sequence>
<dbReference type="Proteomes" id="UP000292985">
    <property type="component" value="Unassembled WGS sequence"/>
</dbReference>
<dbReference type="EMBL" id="RCYA01000004">
    <property type="protein sequence ID" value="RYT43792.1"/>
    <property type="molecule type" value="Genomic_DNA"/>
</dbReference>
<gene>
    <name evidence="2" type="ORF">EAJ18_12020</name>
</gene>
<accession>A0ABY0HUY4</accession>
<feature type="transmembrane region" description="Helical" evidence="1">
    <location>
        <begin position="20"/>
        <end position="43"/>
    </location>
</feature>
<evidence type="ECO:0000313" key="3">
    <source>
        <dbReference type="Proteomes" id="UP000292985"/>
    </source>
</evidence>
<keyword evidence="1" id="KW-1133">Transmembrane helix</keyword>
<proteinExistence type="predicted"/>
<keyword evidence="1" id="KW-0472">Membrane</keyword>